<dbReference type="OrthoDB" id="983479at2759"/>
<evidence type="ECO:0000313" key="5">
    <source>
        <dbReference type="Proteomes" id="UP000693970"/>
    </source>
</evidence>
<dbReference type="InterPro" id="IPR051718">
    <property type="entry name" value="ARF_GTPase-activating"/>
</dbReference>
<organism evidence="4 5">
    <name type="scientific">Nitzschia inconspicua</name>
    <dbReference type="NCBI Taxonomy" id="303405"/>
    <lineage>
        <taxon>Eukaryota</taxon>
        <taxon>Sar</taxon>
        <taxon>Stramenopiles</taxon>
        <taxon>Ochrophyta</taxon>
        <taxon>Bacillariophyta</taxon>
        <taxon>Bacillariophyceae</taxon>
        <taxon>Bacillariophycidae</taxon>
        <taxon>Bacillariales</taxon>
        <taxon>Bacillariaceae</taxon>
        <taxon>Nitzschia</taxon>
    </lineage>
</organism>
<keyword evidence="1" id="KW-0862">Zinc</keyword>
<dbReference type="PANTHER" id="PTHR45705">
    <property type="entry name" value="FI20236P1"/>
    <property type="match status" value="1"/>
</dbReference>
<dbReference type="GO" id="GO:0005096">
    <property type="term" value="F:GTPase activator activity"/>
    <property type="evidence" value="ECO:0007669"/>
    <property type="project" value="InterPro"/>
</dbReference>
<evidence type="ECO:0000256" key="1">
    <source>
        <dbReference type="PROSITE-ProRule" id="PRU00288"/>
    </source>
</evidence>
<dbReference type="GO" id="GO:0008270">
    <property type="term" value="F:zinc ion binding"/>
    <property type="evidence" value="ECO:0007669"/>
    <property type="project" value="UniProtKB-KW"/>
</dbReference>
<dbReference type="EMBL" id="JAGRRH010000017">
    <property type="protein sequence ID" value="KAG7352395.1"/>
    <property type="molecule type" value="Genomic_DNA"/>
</dbReference>
<evidence type="ECO:0000256" key="2">
    <source>
        <dbReference type="SAM" id="MobiDB-lite"/>
    </source>
</evidence>
<reference evidence="4" key="1">
    <citation type="journal article" date="2021" name="Sci. Rep.">
        <title>Diploid genomic architecture of Nitzschia inconspicua, an elite biomass production diatom.</title>
        <authorList>
            <person name="Oliver A."/>
            <person name="Podell S."/>
            <person name="Pinowska A."/>
            <person name="Traller J.C."/>
            <person name="Smith S.R."/>
            <person name="McClure R."/>
            <person name="Beliaev A."/>
            <person name="Bohutskyi P."/>
            <person name="Hill E.A."/>
            <person name="Rabines A."/>
            <person name="Zheng H."/>
            <person name="Allen L.Z."/>
            <person name="Kuo A."/>
            <person name="Grigoriev I.V."/>
            <person name="Allen A.E."/>
            <person name="Hazlebeck D."/>
            <person name="Allen E.E."/>
        </authorList>
    </citation>
    <scope>NUCLEOTIDE SEQUENCE</scope>
    <source>
        <strain evidence="4">Hildebrandi</strain>
    </source>
</reference>
<dbReference type="PANTHER" id="PTHR45705:SF1">
    <property type="entry name" value="FI20236P1"/>
    <property type="match status" value="1"/>
</dbReference>
<dbReference type="GO" id="GO:0005737">
    <property type="term" value="C:cytoplasm"/>
    <property type="evidence" value="ECO:0007669"/>
    <property type="project" value="TreeGrafter"/>
</dbReference>
<feature type="region of interest" description="Disordered" evidence="2">
    <location>
        <begin position="179"/>
        <end position="204"/>
    </location>
</feature>
<dbReference type="Pfam" id="PF01412">
    <property type="entry name" value="ArfGap"/>
    <property type="match status" value="1"/>
</dbReference>
<evidence type="ECO:0000259" key="3">
    <source>
        <dbReference type="PROSITE" id="PS50115"/>
    </source>
</evidence>
<proteinExistence type="predicted"/>
<gene>
    <name evidence="4" type="ORF">IV203_008443</name>
</gene>
<dbReference type="PROSITE" id="PS50115">
    <property type="entry name" value="ARFGAP"/>
    <property type="match status" value="1"/>
</dbReference>
<name>A0A9K3L077_9STRA</name>
<protein>
    <submittedName>
        <fullName evidence="4">GTPase activating protein</fullName>
    </submittedName>
</protein>
<keyword evidence="5" id="KW-1185">Reference proteome</keyword>
<feature type="compositionally biased region" description="Polar residues" evidence="2">
    <location>
        <begin position="481"/>
        <end position="493"/>
    </location>
</feature>
<dbReference type="AlphaFoldDB" id="A0A9K3L077"/>
<dbReference type="SMART" id="SM00105">
    <property type="entry name" value="ArfGap"/>
    <property type="match status" value="1"/>
</dbReference>
<keyword evidence="1" id="KW-0863">Zinc-finger</keyword>
<dbReference type="CDD" id="cd08204">
    <property type="entry name" value="ArfGap"/>
    <property type="match status" value="1"/>
</dbReference>
<keyword evidence="1" id="KW-0479">Metal-binding</keyword>
<evidence type="ECO:0000313" key="4">
    <source>
        <dbReference type="EMBL" id="KAG7352395.1"/>
    </source>
</evidence>
<feature type="domain" description="Arf-GAP" evidence="3">
    <location>
        <begin position="8"/>
        <end position="142"/>
    </location>
</feature>
<reference evidence="4" key="2">
    <citation type="submission" date="2021-04" db="EMBL/GenBank/DDBJ databases">
        <authorList>
            <person name="Podell S."/>
        </authorList>
    </citation>
    <scope>NUCLEOTIDE SEQUENCE</scope>
    <source>
        <strain evidence="4">Hildebrandi</strain>
    </source>
</reference>
<comment type="caution">
    <text evidence="4">The sequence shown here is derived from an EMBL/GenBank/DDBJ whole genome shotgun (WGS) entry which is preliminary data.</text>
</comment>
<sequence>MADQKLMKKRLKALMQRPENQVCSDCPEKKPTWASLIVPPPDAPPGTEKIGAFCCLECSGSHRRLGVHISFVRSVNLDAWKEWEVRAMENGGNAKVNAIFEARLAQSGKIKPTNLADGPTRERYIRDKYERRKYYDPAGFSADYSSVVHPLSADDAGAATSGPRPGAPSEIARQRVASRQARMKPAQSNLYDSQPARPAATAVAQAPVSAPVDFDLLDFSSDTPPVSTPSFGSSDPFLTAPAPQSIASTAGITSSLCPVPQTLETSQGAAVSLSLGPKPAQEMMKNPTPAVDKPTSTDAIMALFGPSQQQQQQQQQQQSGYGMQAMAGMMPGTSHNVMMGGMVPQQIGQNVHGMNSFGSAGMMNGTQFSGYAGFRASNLVGNNNNMTQQQQQQQQMMMGGCNQMMMNPQMQQQMMTMQQNQFQMQTQMGMNTNISMPINIGNNSTNFNTVMQGMQNMQVGPNFGINRQPSEDGGFGAPMGGSSQHQSSKSDPFSSLGGMSTFR</sequence>
<accession>A0A9K3L077</accession>
<dbReference type="InterPro" id="IPR001164">
    <property type="entry name" value="ArfGAP_dom"/>
</dbReference>
<feature type="compositionally biased region" description="Low complexity" evidence="2">
    <location>
        <begin position="195"/>
        <end position="204"/>
    </location>
</feature>
<feature type="region of interest" description="Disordered" evidence="2">
    <location>
        <begin position="462"/>
        <end position="503"/>
    </location>
</feature>
<dbReference type="Proteomes" id="UP000693970">
    <property type="component" value="Unassembled WGS sequence"/>
</dbReference>